<proteinExistence type="predicted"/>
<evidence type="ECO:0000256" key="2">
    <source>
        <dbReference type="ARBA" id="ARBA00022723"/>
    </source>
</evidence>
<dbReference type="InterPro" id="IPR036909">
    <property type="entry name" value="Cyt_c-like_dom_sf"/>
</dbReference>
<reference evidence="7 8" key="1">
    <citation type="journal article" date="2020" name="Nature">
        <title>Bacterial chemolithoautotrophy via manganese oxidation.</title>
        <authorList>
            <person name="Yu H."/>
            <person name="Leadbetter J.R."/>
        </authorList>
    </citation>
    <scope>NUCLEOTIDE SEQUENCE [LARGE SCALE GENOMIC DNA]</scope>
    <source>
        <strain evidence="7 8">Mn-1</strain>
    </source>
</reference>
<feature type="transmembrane region" description="Helical" evidence="5">
    <location>
        <begin position="6"/>
        <end position="26"/>
    </location>
</feature>
<evidence type="ECO:0000256" key="3">
    <source>
        <dbReference type="ARBA" id="ARBA00023004"/>
    </source>
</evidence>
<keyword evidence="5" id="KW-1133">Transmembrane helix</keyword>
<dbReference type="Proteomes" id="UP000534783">
    <property type="component" value="Unassembled WGS sequence"/>
</dbReference>
<dbReference type="GO" id="GO:0020037">
    <property type="term" value="F:heme binding"/>
    <property type="evidence" value="ECO:0007669"/>
    <property type="project" value="InterPro"/>
</dbReference>
<keyword evidence="8" id="KW-1185">Reference proteome</keyword>
<keyword evidence="1 4" id="KW-0349">Heme</keyword>
<name>A0A7X6DN27_9BACT</name>
<evidence type="ECO:0000313" key="8">
    <source>
        <dbReference type="Proteomes" id="UP000534783"/>
    </source>
</evidence>
<dbReference type="GO" id="GO:0046872">
    <property type="term" value="F:metal ion binding"/>
    <property type="evidence" value="ECO:0007669"/>
    <property type="project" value="UniProtKB-KW"/>
</dbReference>
<keyword evidence="2 4" id="KW-0479">Metal-binding</keyword>
<comment type="caution">
    <text evidence="7">The sequence shown here is derived from an EMBL/GenBank/DDBJ whole genome shotgun (WGS) entry which is preliminary data.</text>
</comment>
<sequence>MKRNTLLWVSLCFIGIGLIGIAATGIGNQGRVWRMGGPMMGGMMDQRLMNEMMRKMMGGILPAGVTLQDLPDPASPGAKLLSTYCAQCHNLPSPRMHTEEDWPRIAERMLARDRMMASMPGMMQVRSPTAEEGEVLVDYLKAHAMKGLPPGLVPEPDSPGAVLFQQTCGQCHTLPDPRQHTAPEWPGIVERMQSNMQVMGKRVITEREKVEITGYLSKHAG</sequence>
<feature type="domain" description="Cytochrome c" evidence="6">
    <location>
        <begin position="155"/>
        <end position="221"/>
    </location>
</feature>
<dbReference type="GO" id="GO:0009055">
    <property type="term" value="F:electron transfer activity"/>
    <property type="evidence" value="ECO:0007669"/>
    <property type="project" value="InterPro"/>
</dbReference>
<evidence type="ECO:0000259" key="6">
    <source>
        <dbReference type="PROSITE" id="PS51007"/>
    </source>
</evidence>
<evidence type="ECO:0000256" key="4">
    <source>
        <dbReference type="PROSITE-ProRule" id="PRU00433"/>
    </source>
</evidence>
<evidence type="ECO:0000313" key="7">
    <source>
        <dbReference type="EMBL" id="NKE70142.1"/>
    </source>
</evidence>
<keyword evidence="3 4" id="KW-0408">Iron</keyword>
<evidence type="ECO:0000256" key="5">
    <source>
        <dbReference type="SAM" id="Phobius"/>
    </source>
</evidence>
<dbReference type="EMBL" id="VTOW01000001">
    <property type="protein sequence ID" value="NKE70142.1"/>
    <property type="molecule type" value="Genomic_DNA"/>
</dbReference>
<gene>
    <name evidence="7" type="ORF">MNODULE_05220</name>
</gene>
<dbReference type="AlphaFoldDB" id="A0A7X6DN27"/>
<dbReference type="RefSeq" id="WP_168058405.1">
    <property type="nucleotide sequence ID" value="NZ_VTOW01000001.1"/>
</dbReference>
<keyword evidence="5" id="KW-0472">Membrane</keyword>
<accession>A0A7X6DN27</accession>
<protein>
    <recommendedName>
        <fullName evidence="6">Cytochrome c domain-containing protein</fullName>
    </recommendedName>
</protein>
<organism evidence="7 8">
    <name type="scientific">Candidatus Manganitrophus noduliformans</name>
    <dbReference type="NCBI Taxonomy" id="2606439"/>
    <lineage>
        <taxon>Bacteria</taxon>
        <taxon>Pseudomonadati</taxon>
        <taxon>Nitrospirota</taxon>
        <taxon>Nitrospiria</taxon>
        <taxon>Candidatus Troglogloeales</taxon>
        <taxon>Candidatus Manganitrophaceae</taxon>
        <taxon>Candidatus Manganitrophus</taxon>
    </lineage>
</organism>
<dbReference type="SUPFAM" id="SSF46626">
    <property type="entry name" value="Cytochrome c"/>
    <property type="match status" value="2"/>
</dbReference>
<dbReference type="Gene3D" id="1.10.760.10">
    <property type="entry name" value="Cytochrome c-like domain"/>
    <property type="match status" value="1"/>
</dbReference>
<dbReference type="PROSITE" id="PS51007">
    <property type="entry name" value="CYTC"/>
    <property type="match status" value="1"/>
</dbReference>
<evidence type="ECO:0000256" key="1">
    <source>
        <dbReference type="ARBA" id="ARBA00022617"/>
    </source>
</evidence>
<dbReference type="InterPro" id="IPR009056">
    <property type="entry name" value="Cyt_c-like_dom"/>
</dbReference>
<keyword evidence="5" id="KW-0812">Transmembrane</keyword>